<dbReference type="CDD" id="cd16922">
    <property type="entry name" value="HATPase_EvgS-ArcB-TorS-like"/>
    <property type="match status" value="1"/>
</dbReference>
<evidence type="ECO:0000256" key="3">
    <source>
        <dbReference type="ARBA" id="ARBA00012438"/>
    </source>
</evidence>
<feature type="transmembrane region" description="Helical" evidence="14">
    <location>
        <begin position="12"/>
        <end position="32"/>
    </location>
</feature>
<comment type="subcellular location">
    <subcellularLocation>
        <location evidence="2">Cell membrane</location>
        <topology evidence="2">Multi-pass membrane protein</topology>
    </subcellularLocation>
</comment>
<feature type="domain" description="Response regulatory" evidence="16">
    <location>
        <begin position="834"/>
        <end position="948"/>
    </location>
</feature>
<dbReference type="InterPro" id="IPR011006">
    <property type="entry name" value="CheY-like_superfamily"/>
</dbReference>
<dbReference type="Pfam" id="PF03924">
    <property type="entry name" value="CHASE"/>
    <property type="match status" value="1"/>
</dbReference>
<evidence type="ECO:0000256" key="1">
    <source>
        <dbReference type="ARBA" id="ARBA00000085"/>
    </source>
</evidence>
<evidence type="ECO:0000256" key="11">
    <source>
        <dbReference type="ARBA" id="ARBA00023136"/>
    </source>
</evidence>
<feature type="transmembrane region" description="Helical" evidence="14">
    <location>
        <begin position="161"/>
        <end position="184"/>
    </location>
</feature>
<evidence type="ECO:0000256" key="10">
    <source>
        <dbReference type="ARBA" id="ARBA00023012"/>
    </source>
</evidence>
<keyword evidence="9 14" id="KW-1133">Transmembrane helix</keyword>
<dbReference type="PROSITE" id="PS50110">
    <property type="entry name" value="RESPONSE_REGULATORY"/>
    <property type="match status" value="1"/>
</dbReference>
<name>A0A348WL48_9GAMM</name>
<dbReference type="Pfam" id="PF02518">
    <property type="entry name" value="HATPase_c"/>
    <property type="match status" value="1"/>
</dbReference>
<dbReference type="GO" id="GO:0000155">
    <property type="term" value="F:phosphorelay sensor kinase activity"/>
    <property type="evidence" value="ECO:0007669"/>
    <property type="project" value="InterPro"/>
</dbReference>
<dbReference type="SMART" id="SM00387">
    <property type="entry name" value="HATPase_c"/>
    <property type="match status" value="1"/>
</dbReference>
<dbReference type="InterPro" id="IPR003594">
    <property type="entry name" value="HATPase_dom"/>
</dbReference>
<dbReference type="InterPro" id="IPR007895">
    <property type="entry name" value="MASE1"/>
</dbReference>
<keyword evidence="11 14" id="KW-0472">Membrane</keyword>
<feature type="domain" description="CHASE" evidence="17">
    <location>
        <begin position="258"/>
        <end position="454"/>
    </location>
</feature>
<comment type="caution">
    <text evidence="18">The sequence shown here is derived from an EMBL/GenBank/DDBJ whole genome shotgun (WGS) entry which is preliminary data.</text>
</comment>
<dbReference type="SUPFAM" id="SSF52172">
    <property type="entry name" value="CheY-like"/>
    <property type="match status" value="1"/>
</dbReference>
<dbReference type="GO" id="GO:0009927">
    <property type="term" value="F:histidine phosphotransfer kinase activity"/>
    <property type="evidence" value="ECO:0007669"/>
    <property type="project" value="TreeGrafter"/>
</dbReference>
<dbReference type="EC" id="2.7.13.3" evidence="3"/>
<evidence type="ECO:0000256" key="8">
    <source>
        <dbReference type="ARBA" id="ARBA00022777"/>
    </source>
</evidence>
<dbReference type="Proteomes" id="UP000262878">
    <property type="component" value="Unassembled WGS sequence"/>
</dbReference>
<dbReference type="SMART" id="SM00448">
    <property type="entry name" value="REC"/>
    <property type="match status" value="1"/>
</dbReference>
<dbReference type="InterPro" id="IPR004358">
    <property type="entry name" value="Sig_transdc_His_kin-like_C"/>
</dbReference>
<evidence type="ECO:0000313" key="19">
    <source>
        <dbReference type="Proteomes" id="UP000262878"/>
    </source>
</evidence>
<dbReference type="AlphaFoldDB" id="A0A348WL48"/>
<feature type="transmembrane region" description="Helical" evidence="14">
    <location>
        <begin position="85"/>
        <end position="102"/>
    </location>
</feature>
<evidence type="ECO:0000259" key="16">
    <source>
        <dbReference type="PROSITE" id="PS50110"/>
    </source>
</evidence>
<dbReference type="Pfam" id="PF05231">
    <property type="entry name" value="MASE1"/>
    <property type="match status" value="1"/>
</dbReference>
<dbReference type="CDD" id="cd00082">
    <property type="entry name" value="HisKA"/>
    <property type="match status" value="1"/>
</dbReference>
<keyword evidence="10" id="KW-0902">Two-component regulatory system</keyword>
<dbReference type="InterPro" id="IPR036097">
    <property type="entry name" value="HisK_dim/P_sf"/>
</dbReference>
<keyword evidence="6" id="KW-0808">Transferase</keyword>
<dbReference type="InterPro" id="IPR006189">
    <property type="entry name" value="CHASE_dom"/>
</dbReference>
<dbReference type="Gene3D" id="3.40.50.2300">
    <property type="match status" value="1"/>
</dbReference>
<dbReference type="Gene3D" id="3.30.565.10">
    <property type="entry name" value="Histidine kinase-like ATPase, C-terminal domain"/>
    <property type="match status" value="1"/>
</dbReference>
<evidence type="ECO:0000256" key="12">
    <source>
        <dbReference type="PROSITE-ProRule" id="PRU00169"/>
    </source>
</evidence>
<keyword evidence="8" id="KW-0418">Kinase</keyword>
<dbReference type="EMBL" id="DMUP01000014">
    <property type="protein sequence ID" value="HAR55260.1"/>
    <property type="molecule type" value="Genomic_DNA"/>
</dbReference>
<dbReference type="Gene3D" id="1.10.287.130">
    <property type="match status" value="1"/>
</dbReference>
<dbReference type="PRINTS" id="PR00344">
    <property type="entry name" value="BCTRLSENSOR"/>
</dbReference>
<feature type="coiled-coil region" evidence="13">
    <location>
        <begin position="535"/>
        <end position="576"/>
    </location>
</feature>
<dbReference type="GO" id="GO:0005886">
    <property type="term" value="C:plasma membrane"/>
    <property type="evidence" value="ECO:0007669"/>
    <property type="project" value="UniProtKB-SubCell"/>
</dbReference>
<evidence type="ECO:0000256" key="6">
    <source>
        <dbReference type="ARBA" id="ARBA00022679"/>
    </source>
</evidence>
<keyword evidence="5 12" id="KW-0597">Phosphoprotein</keyword>
<dbReference type="Pfam" id="PF00512">
    <property type="entry name" value="HisKA"/>
    <property type="match status" value="1"/>
</dbReference>
<protein>
    <recommendedName>
        <fullName evidence="3">histidine kinase</fullName>
        <ecNumber evidence="3">2.7.13.3</ecNumber>
    </recommendedName>
</protein>
<reference evidence="18 19" key="1">
    <citation type="journal article" date="2018" name="Nat. Biotechnol.">
        <title>A standardized bacterial taxonomy based on genome phylogeny substantially revises the tree of life.</title>
        <authorList>
            <person name="Parks D.H."/>
            <person name="Chuvochina M."/>
            <person name="Waite D.W."/>
            <person name="Rinke C."/>
            <person name="Skarshewski A."/>
            <person name="Chaumeil P.A."/>
            <person name="Hugenholtz P."/>
        </authorList>
    </citation>
    <scope>NUCLEOTIDE SEQUENCE [LARGE SCALE GENOMIC DNA]</scope>
    <source>
        <strain evidence="18">UBA9360</strain>
    </source>
</reference>
<dbReference type="PROSITE" id="PS50839">
    <property type="entry name" value="CHASE"/>
    <property type="match status" value="1"/>
</dbReference>
<keyword evidence="13" id="KW-0175">Coiled coil</keyword>
<evidence type="ECO:0000313" key="18">
    <source>
        <dbReference type="EMBL" id="HAR55260.1"/>
    </source>
</evidence>
<dbReference type="InterPro" id="IPR005467">
    <property type="entry name" value="His_kinase_dom"/>
</dbReference>
<dbReference type="Pfam" id="PF00072">
    <property type="entry name" value="Response_reg"/>
    <property type="match status" value="1"/>
</dbReference>
<evidence type="ECO:0000256" key="9">
    <source>
        <dbReference type="ARBA" id="ARBA00022989"/>
    </source>
</evidence>
<dbReference type="FunFam" id="3.30.565.10:FF:000010">
    <property type="entry name" value="Sensor histidine kinase RcsC"/>
    <property type="match status" value="1"/>
</dbReference>
<evidence type="ECO:0000256" key="5">
    <source>
        <dbReference type="ARBA" id="ARBA00022553"/>
    </source>
</evidence>
<dbReference type="InterPro" id="IPR036890">
    <property type="entry name" value="HATPase_C_sf"/>
</dbReference>
<dbReference type="InterPro" id="IPR001789">
    <property type="entry name" value="Sig_transdc_resp-reg_receiver"/>
</dbReference>
<dbReference type="CDD" id="cd17546">
    <property type="entry name" value="REC_hyHK_CKI1_RcsC-like"/>
    <property type="match status" value="1"/>
</dbReference>
<evidence type="ECO:0000256" key="7">
    <source>
        <dbReference type="ARBA" id="ARBA00022692"/>
    </source>
</evidence>
<dbReference type="SUPFAM" id="SSF47384">
    <property type="entry name" value="Homodimeric domain of signal transducing histidine kinase"/>
    <property type="match status" value="1"/>
</dbReference>
<proteinExistence type="predicted"/>
<evidence type="ECO:0000259" key="17">
    <source>
        <dbReference type="PROSITE" id="PS50839"/>
    </source>
</evidence>
<dbReference type="SMART" id="SM00388">
    <property type="entry name" value="HisKA"/>
    <property type="match status" value="1"/>
</dbReference>
<accession>A0A348WL48</accession>
<feature type="domain" description="Histidine kinase" evidence="15">
    <location>
        <begin position="586"/>
        <end position="807"/>
    </location>
</feature>
<evidence type="ECO:0000256" key="14">
    <source>
        <dbReference type="SAM" id="Phobius"/>
    </source>
</evidence>
<keyword evidence="7 14" id="KW-0812">Transmembrane</keyword>
<feature type="transmembrane region" description="Helical" evidence="14">
    <location>
        <begin position="61"/>
        <end position="79"/>
    </location>
</feature>
<gene>
    <name evidence="18" type="ORF">DCR58_00595</name>
</gene>
<sequence length="951" mass="104592">MVHLYNTRFSSLGVTLAIAVGYAFCGLLGQIASVPPGYSTIIWPASGLALGAVLLFGNRALFGVLLGSFAINSYISLSIDSSLPFLLTPIIIGLFATLQAYVGKLLVERFIGFPFNYFIPKYVISFLVLGGVVSTLVNATLSVFFLHSVGLVPEEAVTENWLIWWLGDAIGVIFTIPWLIVFFPNISKLPKSKMKMVLLTLLGTLIFVALVTGLSAYGEKLKQQASFSDNSTLLANTLATNVTNATNTLYSLKGFVLTNPDINPHSFREFTDELISRYPVLHGISWNRAFNGEELADFENLTAQQYARQAPPVNFRVSERDVDGQLIKSRPKDRHVVVTYIEPFSDNSKALGFDVYSNASRRAALDTALANNSIQPTSPINLVQETASQAGILVFLPVHQDNDTQLQLLGYATIVLRMGDLVAGAIGNIIMPNTAVALIDVNQSGENSVLYSTNYSATELTLFKQNDVTDNQFLLQQFALATVAEINVGSHNWYLIHTNQHIFVEHPWLVHILASGGFIFAGLLGWYMLVVAGHTDEIEHQVEQRTKELNEVANQLREAQKLQQEEKEAALKAKLENRAKSEFLANMSHEIRTPLNAILGFSELIKSEANNAAITEKANKINQSGELLLSIVSDILDLSKIERNELALESQVFLLSSVLKQIYAVYEPRCKENGIAFKLNFGRGCSAYYVGDPLRLKQLLLNVTSNAVKFTHTGEVSISMQCEPMDEHFQRITWVISDTGIGMSKAQIEDIFVAFSQADTSNNRQYGGTGIGMTIVQQLVELMDGTVAIESEVDQGTTVTLSIPFPVATREQIDDFKRANVRSTKPIVVKFSGNVLVVEDNPINQQVMLNQLTSLGLTVHLAEHGGEAVNMVKEHSFDIILMDIQMPIMDGFAATKKIRADGMQVPIVAVTAAAMIEDKQKALAAGMNEHLSKPCSRESLIAVLRSYLTNE</sequence>
<organism evidence="18 19">
    <name type="scientific">Idiomarina baltica</name>
    <dbReference type="NCBI Taxonomy" id="190892"/>
    <lineage>
        <taxon>Bacteria</taxon>
        <taxon>Pseudomonadati</taxon>
        <taxon>Pseudomonadota</taxon>
        <taxon>Gammaproteobacteria</taxon>
        <taxon>Alteromonadales</taxon>
        <taxon>Idiomarinaceae</taxon>
        <taxon>Idiomarina</taxon>
    </lineage>
</organism>
<keyword evidence="4" id="KW-1003">Cell membrane</keyword>
<evidence type="ECO:0000256" key="13">
    <source>
        <dbReference type="SAM" id="Coils"/>
    </source>
</evidence>
<feature type="transmembrane region" description="Helical" evidence="14">
    <location>
        <begin position="196"/>
        <end position="218"/>
    </location>
</feature>
<feature type="transmembrane region" description="Helical" evidence="14">
    <location>
        <begin position="123"/>
        <end position="149"/>
    </location>
</feature>
<feature type="transmembrane region" description="Helical" evidence="14">
    <location>
        <begin position="38"/>
        <end position="56"/>
    </location>
</feature>
<dbReference type="InterPro" id="IPR003661">
    <property type="entry name" value="HisK_dim/P_dom"/>
</dbReference>
<evidence type="ECO:0000256" key="2">
    <source>
        <dbReference type="ARBA" id="ARBA00004651"/>
    </source>
</evidence>
<dbReference type="SUPFAM" id="SSF55874">
    <property type="entry name" value="ATPase domain of HSP90 chaperone/DNA topoisomerase II/histidine kinase"/>
    <property type="match status" value="1"/>
</dbReference>
<dbReference type="PROSITE" id="PS50109">
    <property type="entry name" value="HIS_KIN"/>
    <property type="match status" value="1"/>
</dbReference>
<dbReference type="SMART" id="SM01079">
    <property type="entry name" value="CHASE"/>
    <property type="match status" value="1"/>
</dbReference>
<dbReference type="PANTHER" id="PTHR43047:SF72">
    <property type="entry name" value="OSMOSENSING HISTIDINE PROTEIN KINASE SLN1"/>
    <property type="match status" value="1"/>
</dbReference>
<evidence type="ECO:0000259" key="15">
    <source>
        <dbReference type="PROSITE" id="PS50109"/>
    </source>
</evidence>
<evidence type="ECO:0000256" key="4">
    <source>
        <dbReference type="ARBA" id="ARBA00022475"/>
    </source>
</evidence>
<dbReference type="InterPro" id="IPR042240">
    <property type="entry name" value="CHASE_sf"/>
</dbReference>
<dbReference type="PANTHER" id="PTHR43047">
    <property type="entry name" value="TWO-COMPONENT HISTIDINE PROTEIN KINASE"/>
    <property type="match status" value="1"/>
</dbReference>
<dbReference type="Gene3D" id="3.30.450.350">
    <property type="entry name" value="CHASE domain"/>
    <property type="match status" value="1"/>
</dbReference>
<comment type="catalytic activity">
    <reaction evidence="1">
        <text>ATP + protein L-histidine = ADP + protein N-phospho-L-histidine.</text>
        <dbReference type="EC" id="2.7.13.3"/>
    </reaction>
</comment>
<feature type="modified residue" description="4-aspartylphosphate" evidence="12">
    <location>
        <position position="883"/>
    </location>
</feature>